<comment type="caution">
    <text evidence="2">The sequence shown here is derived from an EMBL/GenBank/DDBJ whole genome shotgun (WGS) entry which is preliminary data.</text>
</comment>
<keyword evidence="1" id="KW-1133">Transmembrane helix</keyword>
<reference evidence="2" key="1">
    <citation type="submission" date="2022-10" db="EMBL/GenBank/DDBJ databases">
        <title>Determination and structural analysis of whole genome sequence of Sarocladium strictum F4-1.</title>
        <authorList>
            <person name="Hu L."/>
            <person name="Jiang Y."/>
        </authorList>
    </citation>
    <scope>NUCLEOTIDE SEQUENCE</scope>
    <source>
        <strain evidence="2">F4-1</strain>
    </source>
</reference>
<gene>
    <name evidence="2" type="ORF">NLU13_5290</name>
</gene>
<evidence type="ECO:0000313" key="2">
    <source>
        <dbReference type="EMBL" id="KAK0386976.1"/>
    </source>
</evidence>
<organism evidence="2 3">
    <name type="scientific">Sarocladium strictum</name>
    <name type="common">Black bundle disease fungus</name>
    <name type="synonym">Acremonium strictum</name>
    <dbReference type="NCBI Taxonomy" id="5046"/>
    <lineage>
        <taxon>Eukaryota</taxon>
        <taxon>Fungi</taxon>
        <taxon>Dikarya</taxon>
        <taxon>Ascomycota</taxon>
        <taxon>Pezizomycotina</taxon>
        <taxon>Sordariomycetes</taxon>
        <taxon>Hypocreomycetidae</taxon>
        <taxon>Hypocreales</taxon>
        <taxon>Sarocladiaceae</taxon>
        <taxon>Sarocladium</taxon>
    </lineage>
</organism>
<name>A0AA39GGY4_SARSR</name>
<sequence>MDLLAGWDDSRCEDTIAGRHVFMIGYTLPMIDFIYAFKRADLYLRPDAIVAANLTRVARREADLWIEAVKTELADTCRPMEVLLAATFLMCRQVEAQSDVFAPGDLRRRFYHEVHDALIDHERLSAELRTATESLERQYAELGGRGKDHSE</sequence>
<evidence type="ECO:0000313" key="3">
    <source>
        <dbReference type="Proteomes" id="UP001175261"/>
    </source>
</evidence>
<keyword evidence="3" id="KW-1185">Reference proteome</keyword>
<accession>A0AA39GGY4</accession>
<evidence type="ECO:0000256" key="1">
    <source>
        <dbReference type="SAM" id="Phobius"/>
    </source>
</evidence>
<dbReference type="EMBL" id="JAPDFR010000004">
    <property type="protein sequence ID" value="KAK0386976.1"/>
    <property type="molecule type" value="Genomic_DNA"/>
</dbReference>
<keyword evidence="1" id="KW-0812">Transmembrane</keyword>
<protein>
    <submittedName>
        <fullName evidence="2">Uncharacterized protein</fullName>
    </submittedName>
</protein>
<dbReference type="AlphaFoldDB" id="A0AA39GGY4"/>
<feature type="transmembrane region" description="Helical" evidence="1">
    <location>
        <begin position="20"/>
        <end position="37"/>
    </location>
</feature>
<keyword evidence="1" id="KW-0472">Membrane</keyword>
<dbReference type="Proteomes" id="UP001175261">
    <property type="component" value="Unassembled WGS sequence"/>
</dbReference>
<proteinExistence type="predicted"/>